<organism evidence="1 2">
    <name type="scientific">Rhabditophanes sp. KR3021</name>
    <dbReference type="NCBI Taxonomy" id="114890"/>
    <lineage>
        <taxon>Eukaryota</taxon>
        <taxon>Metazoa</taxon>
        <taxon>Ecdysozoa</taxon>
        <taxon>Nematoda</taxon>
        <taxon>Chromadorea</taxon>
        <taxon>Rhabditida</taxon>
        <taxon>Tylenchina</taxon>
        <taxon>Panagrolaimomorpha</taxon>
        <taxon>Strongyloidoidea</taxon>
        <taxon>Alloionematidae</taxon>
        <taxon>Rhabditophanes</taxon>
    </lineage>
</organism>
<protein>
    <submittedName>
        <fullName evidence="2">Vacuolar protein-sorting-associated protein 36</fullName>
    </submittedName>
</protein>
<dbReference type="Proteomes" id="UP000095286">
    <property type="component" value="Unplaced"/>
</dbReference>
<evidence type="ECO:0000313" key="1">
    <source>
        <dbReference type="Proteomes" id="UP000095286"/>
    </source>
</evidence>
<accession>A0AC35TLA2</accession>
<dbReference type="WBParaSite" id="RSKR_0000195300.1">
    <property type="protein sequence ID" value="RSKR_0000195300.1"/>
    <property type="gene ID" value="RSKR_0000195300"/>
</dbReference>
<sequence length="396" mass="43907">MDRVSWYQHGESMEDLLCQAGNVGIFDGELKTSAFEQGTTSLTLHKIIWADSNDPECRLVIPHNLVNKIERLPKSMFSKGGKVIVHLDKIANGQVLTNALASHSSYNFLRLVFKNGGEEEFYKKYTEALSRKTWTRASSSSSSGGSHNSSLAPKNIGGRAIGISGIEKKMTQDHTRTQEKISEAFEDMSKLMDQAGNMVKMSKSITEKLRAKKGSELNEDETVQFKSYLLSLGVADPVTKSTYGNGAKYFAGLAQEISDSLYKPIKEAGGMMTLPEVYCRINRARGTELISPEDLLNACMKLDELKCSIRLHKFDSEVYVLQLEEMSMSNGVGETCEYVERMGPVTASKLAKEIGISVILAKEKLLAAEEESRICRDDSVEGLAFYTNKFIDNVNN</sequence>
<reference evidence="2" key="1">
    <citation type="submission" date="2016-11" db="UniProtKB">
        <authorList>
            <consortium name="WormBaseParasite"/>
        </authorList>
    </citation>
    <scope>IDENTIFICATION</scope>
    <source>
        <strain evidence="2">KR3021</strain>
    </source>
</reference>
<name>A0AC35TLA2_9BILA</name>
<proteinExistence type="predicted"/>
<evidence type="ECO:0000313" key="2">
    <source>
        <dbReference type="WBParaSite" id="RSKR_0000195300.1"/>
    </source>
</evidence>